<dbReference type="GO" id="GO:0005576">
    <property type="term" value="C:extracellular region"/>
    <property type="evidence" value="ECO:0007669"/>
    <property type="project" value="InterPro"/>
</dbReference>
<evidence type="ECO:0000313" key="5">
    <source>
        <dbReference type="EMBL" id="CAF3748373.1"/>
    </source>
</evidence>
<dbReference type="OrthoDB" id="9983889at2759"/>
<evidence type="ECO:0000259" key="3">
    <source>
        <dbReference type="SMART" id="SM00078"/>
    </source>
</evidence>
<dbReference type="EMBL" id="CAJOBC010002732">
    <property type="protein sequence ID" value="CAF3748373.1"/>
    <property type="molecule type" value="Genomic_DNA"/>
</dbReference>
<dbReference type="AlphaFoldDB" id="A0A814F1T9"/>
<dbReference type="PROSITE" id="PS00262">
    <property type="entry name" value="INSULIN"/>
    <property type="match status" value="1"/>
</dbReference>
<organism evidence="4 6">
    <name type="scientific">Didymodactylos carnosus</name>
    <dbReference type="NCBI Taxonomy" id="1234261"/>
    <lineage>
        <taxon>Eukaryota</taxon>
        <taxon>Metazoa</taxon>
        <taxon>Spiralia</taxon>
        <taxon>Gnathifera</taxon>
        <taxon>Rotifera</taxon>
        <taxon>Eurotatoria</taxon>
        <taxon>Bdelloidea</taxon>
        <taxon>Philodinida</taxon>
        <taxon>Philodinidae</taxon>
        <taxon>Didymodactylos</taxon>
    </lineage>
</organism>
<gene>
    <name evidence="4" type="ORF">GPM918_LOCUS12468</name>
    <name evidence="5" type="ORF">SRO942_LOCUS12468</name>
</gene>
<evidence type="ECO:0000256" key="1">
    <source>
        <dbReference type="ARBA" id="ARBA00009034"/>
    </source>
</evidence>
<keyword evidence="2" id="KW-1133">Transmembrane helix</keyword>
<keyword evidence="6" id="KW-1185">Reference proteome</keyword>
<dbReference type="GO" id="GO:0005179">
    <property type="term" value="F:hormone activity"/>
    <property type="evidence" value="ECO:0007669"/>
    <property type="project" value="InterPro"/>
</dbReference>
<feature type="domain" description="Insulin-like" evidence="3">
    <location>
        <begin position="115"/>
        <end position="180"/>
    </location>
</feature>
<feature type="transmembrane region" description="Helical" evidence="2">
    <location>
        <begin position="6"/>
        <end position="27"/>
    </location>
</feature>
<evidence type="ECO:0000313" key="6">
    <source>
        <dbReference type="Proteomes" id="UP000663829"/>
    </source>
</evidence>
<dbReference type="SMART" id="SM00078">
    <property type="entry name" value="IlGF"/>
    <property type="match status" value="1"/>
</dbReference>
<sequence length="184" mass="21446">MFNNFILKIIIIYLIILFSIFNQNIILSKHVSSLNNQNSEIFMNNIKQLSFIHSKEVRSSEITHHIKNAGITYTHRIINGQCWIKYNNSLLAEGEILEHRKKLYKVEDCLLERAYHVCGPNILVVLKFVCRLAKKYTEATYKTGTSSPLTTFYRHTRSAKILTESCCRNICTIPELTRYCPRKS</sequence>
<comment type="similarity">
    <text evidence="1">Belongs to the insulin family.</text>
</comment>
<dbReference type="Proteomes" id="UP000681722">
    <property type="component" value="Unassembled WGS sequence"/>
</dbReference>
<dbReference type="InterPro" id="IPR036438">
    <property type="entry name" value="Insulin-like_sf"/>
</dbReference>
<dbReference type="SUPFAM" id="SSF56994">
    <property type="entry name" value="Insulin-like"/>
    <property type="match status" value="1"/>
</dbReference>
<dbReference type="EMBL" id="CAJNOQ010002732">
    <property type="protein sequence ID" value="CAF0975505.1"/>
    <property type="molecule type" value="Genomic_DNA"/>
</dbReference>
<dbReference type="Proteomes" id="UP000663829">
    <property type="component" value="Unassembled WGS sequence"/>
</dbReference>
<name>A0A814F1T9_9BILA</name>
<protein>
    <recommendedName>
        <fullName evidence="3">Insulin-like domain-containing protein</fullName>
    </recommendedName>
</protein>
<comment type="caution">
    <text evidence="4">The sequence shown here is derived from an EMBL/GenBank/DDBJ whole genome shotgun (WGS) entry which is preliminary data.</text>
</comment>
<dbReference type="InterPro" id="IPR022353">
    <property type="entry name" value="Insulin_CS"/>
</dbReference>
<evidence type="ECO:0000256" key="2">
    <source>
        <dbReference type="SAM" id="Phobius"/>
    </source>
</evidence>
<evidence type="ECO:0000313" key="4">
    <source>
        <dbReference type="EMBL" id="CAF0975505.1"/>
    </source>
</evidence>
<keyword evidence="2" id="KW-0472">Membrane</keyword>
<accession>A0A814F1T9</accession>
<proteinExistence type="inferred from homology"/>
<reference evidence="4" key="1">
    <citation type="submission" date="2021-02" db="EMBL/GenBank/DDBJ databases">
        <authorList>
            <person name="Nowell W R."/>
        </authorList>
    </citation>
    <scope>NUCLEOTIDE SEQUENCE</scope>
</reference>
<dbReference type="InterPro" id="IPR016179">
    <property type="entry name" value="Insulin-like"/>
</dbReference>
<keyword evidence="2" id="KW-0812">Transmembrane</keyword>
<dbReference type="Gene3D" id="1.10.100.10">
    <property type="entry name" value="Insulin-like"/>
    <property type="match status" value="1"/>
</dbReference>